<dbReference type="GO" id="GO:0030694">
    <property type="term" value="C:bacterial-type flagellum basal body, rod"/>
    <property type="evidence" value="ECO:0007669"/>
    <property type="project" value="UniProtKB-UniRule"/>
</dbReference>
<evidence type="ECO:0000259" key="7">
    <source>
        <dbReference type="Pfam" id="PF22692"/>
    </source>
</evidence>
<dbReference type="EMBL" id="VCMV01000077">
    <property type="protein sequence ID" value="KAB0264322.1"/>
    <property type="molecule type" value="Genomic_DNA"/>
</dbReference>
<evidence type="ECO:0000256" key="2">
    <source>
        <dbReference type="ARBA" id="ARBA00009677"/>
    </source>
</evidence>
<keyword evidence="8" id="KW-0969">Cilium</keyword>
<comment type="subcellular location">
    <subcellularLocation>
        <location evidence="1 4">Bacterial flagellum basal body</location>
    </subcellularLocation>
</comment>
<keyword evidence="3 4" id="KW-0975">Bacterial flagellum</keyword>
<dbReference type="Pfam" id="PF22692">
    <property type="entry name" value="LlgE_F_G_D1"/>
    <property type="match status" value="1"/>
</dbReference>
<dbReference type="RefSeq" id="WP_150949739.1">
    <property type="nucleotide sequence ID" value="NZ_VCMV01000077.1"/>
</dbReference>
<evidence type="ECO:0000259" key="6">
    <source>
        <dbReference type="Pfam" id="PF06429"/>
    </source>
</evidence>
<protein>
    <recommendedName>
        <fullName evidence="4">Flagellar basal-body rod protein FlgF</fullName>
    </recommendedName>
</protein>
<comment type="caution">
    <text evidence="8">The sequence shown here is derived from an EMBL/GenBank/DDBJ whole genome shotgun (WGS) entry which is preliminary data.</text>
</comment>
<feature type="domain" description="Flagellar basal body rod protein N-terminal" evidence="5">
    <location>
        <begin position="5"/>
        <end position="35"/>
    </location>
</feature>
<reference evidence="8 9" key="1">
    <citation type="journal article" date="2019" name="Microorganisms">
        <title>Genome Insights into the Novel Species Microvirga brassicacearum, a Rapeseed Endophyte with Biotechnological Potential.</title>
        <authorList>
            <person name="Jimenez-Gomez A."/>
            <person name="Saati-Santamaria Z."/>
            <person name="Igual J.M."/>
            <person name="Rivas R."/>
            <person name="Mateos P.F."/>
            <person name="Garcia-Fraile P."/>
        </authorList>
    </citation>
    <scope>NUCLEOTIDE SEQUENCE [LARGE SCALE GENOMIC DNA]</scope>
    <source>
        <strain evidence="8 9">CDVBN77</strain>
    </source>
</reference>
<dbReference type="NCBIfam" id="TIGR03506">
    <property type="entry name" value="FlgEFG_subfam"/>
    <property type="match status" value="1"/>
</dbReference>
<sequence length="241" mass="25453">MQSALYVALSAQVAMEKRLNTTANNVANMNTGGFRADEIKFEEILSTVGKTDVAFASSGQNFISRRTGAVTKTDNPLDVAIQGDAWFSFATPNSTAYTRDGRMKITENGDLQTIDGYPVLDAGGAQIALNPNGGPPAIGRDGTITQDQNQVGVLGLFFLSKQSTLSRFGSSGVLSSAPGESVQDFTSTSVQQGFSEGSNVNPIMEMTKMIALQRNFDSASTTIQETEGTLMSAIRTLGPAS</sequence>
<accession>A0A5N3P3M6</accession>
<evidence type="ECO:0000256" key="4">
    <source>
        <dbReference type="RuleBase" id="RU362116"/>
    </source>
</evidence>
<dbReference type="InterPro" id="IPR037925">
    <property type="entry name" value="FlgE/F/G-like"/>
</dbReference>
<dbReference type="Pfam" id="PF06429">
    <property type="entry name" value="Flg_bbr_C"/>
    <property type="match status" value="1"/>
</dbReference>
<evidence type="ECO:0000256" key="3">
    <source>
        <dbReference type="ARBA" id="ARBA00023143"/>
    </source>
</evidence>
<dbReference type="InterPro" id="IPR012836">
    <property type="entry name" value="FlgF"/>
</dbReference>
<evidence type="ECO:0000259" key="5">
    <source>
        <dbReference type="Pfam" id="PF00460"/>
    </source>
</evidence>
<dbReference type="InterPro" id="IPR010930">
    <property type="entry name" value="Flg_bb/hook_C_dom"/>
</dbReference>
<organism evidence="8 9">
    <name type="scientific">Microvirga brassicacearum</name>
    <dbReference type="NCBI Taxonomy" id="2580413"/>
    <lineage>
        <taxon>Bacteria</taxon>
        <taxon>Pseudomonadati</taxon>
        <taxon>Pseudomonadota</taxon>
        <taxon>Alphaproteobacteria</taxon>
        <taxon>Hyphomicrobiales</taxon>
        <taxon>Methylobacteriaceae</taxon>
        <taxon>Microvirga</taxon>
    </lineage>
</organism>
<dbReference type="GO" id="GO:0071978">
    <property type="term" value="P:bacterial-type flagellum-dependent swarming motility"/>
    <property type="evidence" value="ECO:0007669"/>
    <property type="project" value="TreeGrafter"/>
</dbReference>
<comment type="subunit">
    <text evidence="4">The basal body constitutes a major portion of the flagellar organelle and consists of five rings (E,L,P,S, and M) mounted on a central rod. The rod consists of about 26 subunits of FlgG in the distal portion, and FlgB, FlgC and FlgF are thought to build up the proximal portion of the rod with about 6 subunits each.</text>
</comment>
<dbReference type="PANTHER" id="PTHR30435:SF19">
    <property type="entry name" value="FLAGELLAR BASAL-BODY ROD PROTEIN FLGG"/>
    <property type="match status" value="1"/>
</dbReference>
<name>A0A5N3P3M6_9HYPH</name>
<dbReference type="SUPFAM" id="SSF117143">
    <property type="entry name" value="Flagellar hook protein flgE"/>
    <property type="match status" value="1"/>
</dbReference>
<dbReference type="InterPro" id="IPR053967">
    <property type="entry name" value="LlgE_F_G-like_D1"/>
</dbReference>
<proteinExistence type="inferred from homology"/>
<dbReference type="Proteomes" id="UP000325684">
    <property type="component" value="Unassembled WGS sequence"/>
</dbReference>
<dbReference type="InterPro" id="IPR020013">
    <property type="entry name" value="Flagellar_FlgE/F/G"/>
</dbReference>
<gene>
    <name evidence="8" type="primary">flgF</name>
    <name evidence="8" type="ORF">FEZ63_23770</name>
</gene>
<keyword evidence="9" id="KW-1185">Reference proteome</keyword>
<feature type="domain" description="Flagellar hook protein FlgE/F/G-like D1" evidence="7">
    <location>
        <begin position="80"/>
        <end position="145"/>
    </location>
</feature>
<evidence type="ECO:0000313" key="8">
    <source>
        <dbReference type="EMBL" id="KAB0264322.1"/>
    </source>
</evidence>
<dbReference type="Pfam" id="PF00460">
    <property type="entry name" value="Flg_bb_rod"/>
    <property type="match status" value="1"/>
</dbReference>
<dbReference type="InterPro" id="IPR019776">
    <property type="entry name" value="Flagellar_basal_body_rod_CS"/>
</dbReference>
<keyword evidence="8" id="KW-0966">Cell projection</keyword>
<evidence type="ECO:0000313" key="9">
    <source>
        <dbReference type="Proteomes" id="UP000325684"/>
    </source>
</evidence>
<dbReference type="InterPro" id="IPR001444">
    <property type="entry name" value="Flag_bb_rod_N"/>
</dbReference>
<evidence type="ECO:0000256" key="1">
    <source>
        <dbReference type="ARBA" id="ARBA00004117"/>
    </source>
</evidence>
<dbReference type="OrthoDB" id="9804559at2"/>
<dbReference type="PANTHER" id="PTHR30435">
    <property type="entry name" value="FLAGELLAR PROTEIN"/>
    <property type="match status" value="1"/>
</dbReference>
<dbReference type="NCBIfam" id="TIGR02490">
    <property type="entry name" value="flgF"/>
    <property type="match status" value="1"/>
</dbReference>
<feature type="domain" description="Flagellar basal-body/hook protein C-terminal" evidence="6">
    <location>
        <begin position="191"/>
        <end position="235"/>
    </location>
</feature>
<comment type="similarity">
    <text evidence="2 4">Belongs to the flagella basal body rod proteins family.</text>
</comment>
<dbReference type="PROSITE" id="PS00588">
    <property type="entry name" value="FLAGELLA_BB_ROD"/>
    <property type="match status" value="1"/>
</dbReference>
<dbReference type="NCBIfam" id="NF009282">
    <property type="entry name" value="PRK12642.1"/>
    <property type="match status" value="1"/>
</dbReference>
<dbReference type="AlphaFoldDB" id="A0A5N3P3M6"/>
<keyword evidence="8" id="KW-0282">Flagellum</keyword>